<name>A0A7C2NZH7_9PLAN</name>
<evidence type="ECO:0000313" key="7">
    <source>
        <dbReference type="EMBL" id="HEN14492.1"/>
    </source>
</evidence>
<dbReference type="EMBL" id="DSOK01000105">
    <property type="protein sequence ID" value="HEN14492.1"/>
    <property type="molecule type" value="Genomic_DNA"/>
</dbReference>
<evidence type="ECO:0000259" key="6">
    <source>
        <dbReference type="PROSITE" id="PS51007"/>
    </source>
</evidence>
<dbReference type="InterPro" id="IPR036909">
    <property type="entry name" value="Cyt_c-like_dom_sf"/>
</dbReference>
<feature type="domain" description="Cytochrome c" evidence="6">
    <location>
        <begin position="129"/>
        <end position="217"/>
    </location>
</feature>
<dbReference type="Pfam" id="PF07624">
    <property type="entry name" value="PSD2"/>
    <property type="match status" value="1"/>
</dbReference>
<dbReference type="Pfam" id="PF16841">
    <property type="entry name" value="CBM60"/>
    <property type="match status" value="1"/>
</dbReference>
<protein>
    <submittedName>
        <fullName evidence="7">DUF1592 domain-containing protein</fullName>
    </submittedName>
</protein>
<dbReference type="AlphaFoldDB" id="A0A7C2NZH7"/>
<evidence type="ECO:0000256" key="5">
    <source>
        <dbReference type="SAM" id="Phobius"/>
    </source>
</evidence>
<dbReference type="Pfam" id="PF07626">
    <property type="entry name" value="PSD3"/>
    <property type="match status" value="1"/>
</dbReference>
<gene>
    <name evidence="7" type="ORF">ENQ76_03355</name>
</gene>
<proteinExistence type="predicted"/>
<evidence type="ECO:0000256" key="3">
    <source>
        <dbReference type="ARBA" id="ARBA00023004"/>
    </source>
</evidence>
<dbReference type="GO" id="GO:0020037">
    <property type="term" value="F:heme binding"/>
    <property type="evidence" value="ECO:0007669"/>
    <property type="project" value="InterPro"/>
</dbReference>
<keyword evidence="5" id="KW-0472">Membrane</keyword>
<sequence length="873" mass="97390">MLVSVRCDACGRTFKVDGKYAGRQGRCPCVDCRQVYVVPQPESEGHPQELPPAQVKTARRVAAPLARKSASPVKTARRVKPRKTRGAPRWWIVGGGLALAVAVMLAIVPWLSPQTGQQAVALGPAVAQADDQPSQPTFASHAAPFVKKYCLDCHSGEEPEASISFARFNDERALLKDRKLWERALDLVTQGLMPPMDSAQPSAEEKEALVAYLNHALFHIDCSKAVDPGRVTIRRLNRAEYNNTIRDLVGVDFKPAADFPSDDVGYGFDNIGDVLSLPPLLMEKYVEAAETIARRALVVVDTLHPVVKSYEPGDLFKGPSAHDSGDTVAIISNGFVAADYDVPISGKYRFRVKASGQRAGDEPAKMELRIDEQMQKVFDVNSRRRGEEHEIEVQVAGGRHRFAAAFINDYYNAERKEDRNLYVHGIEIIGPVEIDPSSAPQFQRSFLAHRPSADVSVNSAVRENLRMFLKRAYRRPVAESEMDGYVTLVERQMAAGESFDSAMQTVLTAVLVSPHFLFRIETDRNPNDPKDTHPLNDFELATRLSYFLWASLPDDELFALAERNELHRDDVLETQIKRMLADPRSQSLVDNFAEQWLQLRVLDEITPDPEQFPEFSPELREDMKQETKRLFAHVIQQDLSVLDLLDADYTFVNERLAKHYGLPDVTGPEFRQVSVAGTPRAGLLTHASVMTMTSNPNRTSPVKRGKWIMEVVLNTPPPPPPPNVPELEAVKAADTATLREQLQLHRQNASCASCHRTMDDLGFGLENFDAIGRYRDTDRGQPIDTSGELPDGSRFSGPRELAAVLKGRQDQFGRCLSEKLLTYALGRGLEYYDRCTVNGIADSAKTQDYRFSALVTAIVKSEPFRMRRGEAAE</sequence>
<organism evidence="7">
    <name type="scientific">Schlesneria paludicola</name>
    <dbReference type="NCBI Taxonomy" id="360056"/>
    <lineage>
        <taxon>Bacteria</taxon>
        <taxon>Pseudomonadati</taxon>
        <taxon>Planctomycetota</taxon>
        <taxon>Planctomycetia</taxon>
        <taxon>Planctomycetales</taxon>
        <taxon>Planctomycetaceae</taxon>
        <taxon>Schlesneria</taxon>
    </lineage>
</organism>
<dbReference type="GO" id="GO:0009055">
    <property type="term" value="F:electron transfer activity"/>
    <property type="evidence" value="ECO:0007669"/>
    <property type="project" value="InterPro"/>
</dbReference>
<evidence type="ECO:0000256" key="1">
    <source>
        <dbReference type="ARBA" id="ARBA00022617"/>
    </source>
</evidence>
<dbReference type="InterPro" id="IPR013039">
    <property type="entry name" value="DUF1588"/>
</dbReference>
<dbReference type="InterPro" id="IPR009056">
    <property type="entry name" value="Cyt_c-like_dom"/>
</dbReference>
<evidence type="ECO:0000256" key="4">
    <source>
        <dbReference type="PROSITE-ProRule" id="PRU00433"/>
    </source>
</evidence>
<keyword evidence="2 4" id="KW-0479">Metal-binding</keyword>
<dbReference type="InterPro" id="IPR013042">
    <property type="entry name" value="DUF1592"/>
</dbReference>
<keyword evidence="3 4" id="KW-0408">Iron</keyword>
<dbReference type="PROSITE" id="PS51007">
    <property type="entry name" value="CYTC"/>
    <property type="match status" value="1"/>
</dbReference>
<dbReference type="Gene3D" id="2.60.60.40">
    <property type="match status" value="1"/>
</dbReference>
<dbReference type="Pfam" id="PF13442">
    <property type="entry name" value="Cytochrome_CBB3"/>
    <property type="match status" value="1"/>
</dbReference>
<keyword evidence="5" id="KW-0812">Transmembrane</keyword>
<comment type="caution">
    <text evidence="7">The sequence shown here is derived from an EMBL/GenBank/DDBJ whole genome shotgun (WGS) entry which is preliminary data.</text>
</comment>
<feature type="transmembrane region" description="Helical" evidence="5">
    <location>
        <begin position="90"/>
        <end position="111"/>
    </location>
</feature>
<reference evidence="7" key="1">
    <citation type="journal article" date="2020" name="mSystems">
        <title>Genome- and Community-Level Interaction Insights into Carbon Utilization and Element Cycling Functions of Hydrothermarchaeota in Hydrothermal Sediment.</title>
        <authorList>
            <person name="Zhou Z."/>
            <person name="Liu Y."/>
            <person name="Xu W."/>
            <person name="Pan J."/>
            <person name="Luo Z.H."/>
            <person name="Li M."/>
        </authorList>
    </citation>
    <scope>NUCLEOTIDE SEQUENCE [LARGE SCALE GENOMIC DNA]</scope>
    <source>
        <strain evidence="7">SpSt-339</strain>
    </source>
</reference>
<dbReference type="InterPro" id="IPR013036">
    <property type="entry name" value="DUF1587"/>
</dbReference>
<dbReference type="Pfam" id="PF07631">
    <property type="entry name" value="PSD4"/>
    <property type="match status" value="1"/>
</dbReference>
<dbReference type="SUPFAM" id="SSF46626">
    <property type="entry name" value="Cytochrome c"/>
    <property type="match status" value="1"/>
</dbReference>
<dbReference type="Pfam" id="PF07627">
    <property type="entry name" value="PSCyt3"/>
    <property type="match status" value="1"/>
</dbReference>
<accession>A0A7C2NZH7</accession>
<keyword evidence="5" id="KW-1133">Transmembrane helix</keyword>
<keyword evidence="1 4" id="KW-0349">Heme</keyword>
<dbReference type="InterPro" id="IPR031768">
    <property type="entry name" value="CBM60_xylan-bd"/>
</dbReference>
<dbReference type="GO" id="GO:0046872">
    <property type="term" value="F:metal ion binding"/>
    <property type="evidence" value="ECO:0007669"/>
    <property type="project" value="UniProtKB-KW"/>
</dbReference>
<dbReference type="InterPro" id="IPR011478">
    <property type="entry name" value="DUF1585"/>
</dbReference>
<evidence type="ECO:0000256" key="2">
    <source>
        <dbReference type="ARBA" id="ARBA00022723"/>
    </source>
</evidence>
<dbReference type="InterPro" id="IPR013043">
    <property type="entry name" value="DUF1595"/>
</dbReference>
<dbReference type="Pfam" id="PF07637">
    <property type="entry name" value="PSD5"/>
    <property type="match status" value="1"/>
</dbReference>